<dbReference type="Gene3D" id="3.40.50.1820">
    <property type="entry name" value="alpha/beta hydrolase"/>
    <property type="match status" value="1"/>
</dbReference>
<proteinExistence type="predicted"/>
<dbReference type="GO" id="GO:0016787">
    <property type="term" value="F:hydrolase activity"/>
    <property type="evidence" value="ECO:0007669"/>
    <property type="project" value="UniProtKB-KW"/>
</dbReference>
<dbReference type="InterPro" id="IPR029058">
    <property type="entry name" value="AB_hydrolase_fold"/>
</dbReference>
<keyword evidence="3" id="KW-1185">Reference proteome</keyword>
<organism evidence="2 3">
    <name type="scientific">Dactylosporangium cerinum</name>
    <dbReference type="NCBI Taxonomy" id="1434730"/>
    <lineage>
        <taxon>Bacteria</taxon>
        <taxon>Bacillati</taxon>
        <taxon>Actinomycetota</taxon>
        <taxon>Actinomycetes</taxon>
        <taxon>Micromonosporales</taxon>
        <taxon>Micromonosporaceae</taxon>
        <taxon>Dactylosporangium</taxon>
    </lineage>
</organism>
<keyword evidence="2" id="KW-0378">Hydrolase</keyword>
<evidence type="ECO:0000259" key="1">
    <source>
        <dbReference type="Pfam" id="PF12697"/>
    </source>
</evidence>
<evidence type="ECO:0000313" key="2">
    <source>
        <dbReference type="EMBL" id="MFC5005509.1"/>
    </source>
</evidence>
<feature type="domain" description="AB hydrolase-1" evidence="1">
    <location>
        <begin position="25"/>
        <end position="261"/>
    </location>
</feature>
<reference evidence="3" key="1">
    <citation type="journal article" date="2019" name="Int. J. Syst. Evol. Microbiol.">
        <title>The Global Catalogue of Microorganisms (GCM) 10K type strain sequencing project: providing services to taxonomists for standard genome sequencing and annotation.</title>
        <authorList>
            <consortium name="The Broad Institute Genomics Platform"/>
            <consortium name="The Broad Institute Genome Sequencing Center for Infectious Disease"/>
            <person name="Wu L."/>
            <person name="Ma J."/>
        </authorList>
    </citation>
    <scope>NUCLEOTIDE SEQUENCE [LARGE SCALE GENOMIC DNA]</scope>
    <source>
        <strain evidence="3">CGMCC 4.7152</strain>
    </source>
</reference>
<evidence type="ECO:0000313" key="3">
    <source>
        <dbReference type="Proteomes" id="UP001595912"/>
    </source>
</evidence>
<dbReference type="SUPFAM" id="SSF53474">
    <property type="entry name" value="alpha/beta-Hydrolases"/>
    <property type="match status" value="1"/>
</dbReference>
<sequence>MRVDKVTSGDGANIPVYSTGAGPGIVILHGGGAAVRDYQRLAAALSDRFTVHLYNRRGRPDTAPLTGTETTETDLADLGVVLEHTGARSVFGHSGGGFVALRAGLSGLPLERIAVYDPALRIEGRRELEFVDEFERLVAAGDHARAMTVMARTTYPDDIGAKLPFGLALGVTRLFLRTPIGRRFVDLMPTIPPEVRRIHEHGGPAGDYAGITAEMLLTAGSRSPRYFMENCQAIADVAQRGRALLIPKSSHNAANIARAAFVRPFADFFAGSLKAA</sequence>
<gene>
    <name evidence="2" type="ORF">ACFPIJ_47760</name>
</gene>
<dbReference type="RefSeq" id="WP_380126149.1">
    <property type="nucleotide sequence ID" value="NZ_JBHSIU010000081.1"/>
</dbReference>
<dbReference type="Proteomes" id="UP001595912">
    <property type="component" value="Unassembled WGS sequence"/>
</dbReference>
<dbReference type="InterPro" id="IPR000073">
    <property type="entry name" value="AB_hydrolase_1"/>
</dbReference>
<dbReference type="EMBL" id="JBHSIU010000081">
    <property type="protein sequence ID" value="MFC5005509.1"/>
    <property type="molecule type" value="Genomic_DNA"/>
</dbReference>
<name>A0ABV9WAW1_9ACTN</name>
<accession>A0ABV9WAW1</accession>
<dbReference type="Pfam" id="PF12697">
    <property type="entry name" value="Abhydrolase_6"/>
    <property type="match status" value="1"/>
</dbReference>
<protein>
    <submittedName>
        <fullName evidence="2">Alpha/beta fold hydrolase</fullName>
    </submittedName>
</protein>
<comment type="caution">
    <text evidence="2">The sequence shown here is derived from an EMBL/GenBank/DDBJ whole genome shotgun (WGS) entry which is preliminary data.</text>
</comment>